<gene>
    <name evidence="1" type="ORF">SDC9_144602</name>
</gene>
<evidence type="ECO:0000313" key="1">
    <source>
        <dbReference type="EMBL" id="MPM97429.1"/>
    </source>
</evidence>
<dbReference type="AlphaFoldDB" id="A0A645E7E0"/>
<reference evidence="1" key="1">
    <citation type="submission" date="2019-08" db="EMBL/GenBank/DDBJ databases">
        <authorList>
            <person name="Kucharzyk K."/>
            <person name="Murdoch R.W."/>
            <person name="Higgins S."/>
            <person name="Loffler F."/>
        </authorList>
    </citation>
    <scope>NUCLEOTIDE SEQUENCE</scope>
</reference>
<proteinExistence type="predicted"/>
<comment type="caution">
    <text evidence="1">The sequence shown here is derived from an EMBL/GenBank/DDBJ whole genome shotgun (WGS) entry which is preliminary data.</text>
</comment>
<dbReference type="EMBL" id="VSSQ01043713">
    <property type="protein sequence ID" value="MPM97429.1"/>
    <property type="molecule type" value="Genomic_DNA"/>
</dbReference>
<accession>A0A645E7E0</accession>
<sequence>MLVEWRKGRFADFYCLPVPWPRSGIKGACLERQISFGHIFTYFVVHGSSAGLGIVFHDLNRVVGVSARSVVFTLLRSDAYAVYGCASVSA</sequence>
<organism evidence="1">
    <name type="scientific">bioreactor metagenome</name>
    <dbReference type="NCBI Taxonomy" id="1076179"/>
    <lineage>
        <taxon>unclassified sequences</taxon>
        <taxon>metagenomes</taxon>
        <taxon>ecological metagenomes</taxon>
    </lineage>
</organism>
<name>A0A645E7E0_9ZZZZ</name>
<protein>
    <submittedName>
        <fullName evidence="1">Uncharacterized protein</fullName>
    </submittedName>
</protein>